<proteinExistence type="predicted"/>
<evidence type="ECO:0000313" key="5">
    <source>
        <dbReference type="EMBL" id="EFC96203.1"/>
    </source>
</evidence>
<dbReference type="RefSeq" id="WP_006776027.1">
    <property type="nucleotide sequence ID" value="NZ_GG667763.1"/>
</dbReference>
<reference evidence="5 6" key="1">
    <citation type="submission" date="2010-01" db="EMBL/GenBank/DDBJ databases">
        <authorList>
            <person name="Weinstock G."/>
            <person name="Sodergren E."/>
            <person name="Clifton S."/>
            <person name="Fulton L."/>
            <person name="Fulton B."/>
            <person name="Courtney L."/>
            <person name="Fronick C."/>
            <person name="Harrison M."/>
            <person name="Strong C."/>
            <person name="Farmer C."/>
            <person name="Delahaunty K."/>
            <person name="Markovic C."/>
            <person name="Hall O."/>
            <person name="Minx P."/>
            <person name="Tomlinson C."/>
            <person name="Mitreva M."/>
            <person name="Nelson J."/>
            <person name="Hou S."/>
            <person name="Wollam A."/>
            <person name="Pepin K.H."/>
            <person name="Johnson M."/>
            <person name="Bhonagiri V."/>
            <person name="Nash W.E."/>
            <person name="Warren W."/>
            <person name="Chinwalla A."/>
            <person name="Mardis E.R."/>
            <person name="Wilson R.K."/>
        </authorList>
    </citation>
    <scope>NUCLEOTIDE SEQUENCE [LARGE SCALE GENOMIC DNA]</scope>
    <source>
        <strain evidence="5 6">DSM 13479</strain>
    </source>
</reference>
<dbReference type="GO" id="GO:0008955">
    <property type="term" value="F:peptidoglycan glycosyltransferase activity"/>
    <property type="evidence" value="ECO:0007669"/>
    <property type="project" value="TreeGrafter"/>
</dbReference>
<dbReference type="InterPro" id="IPR001460">
    <property type="entry name" value="PCN-bd_Tpept"/>
</dbReference>
<keyword evidence="1" id="KW-0328">Glycosyltransferase</keyword>
<evidence type="ECO:0000256" key="3">
    <source>
        <dbReference type="SAM" id="MobiDB-lite"/>
    </source>
</evidence>
<dbReference type="Gene3D" id="3.40.710.10">
    <property type="entry name" value="DD-peptidase/beta-lactamase superfamily"/>
    <property type="match status" value="1"/>
</dbReference>
<dbReference type="EMBL" id="ACIO01000600">
    <property type="protein sequence ID" value="EFC96203.1"/>
    <property type="molecule type" value="Genomic_DNA"/>
</dbReference>
<name>D3APQ3_9FIRM</name>
<keyword evidence="2" id="KW-0808">Transferase</keyword>
<dbReference type="Proteomes" id="UP000004968">
    <property type="component" value="Unassembled WGS sequence"/>
</dbReference>
<sequence>EALNRSLNTVAWQVLADIGVDYGMSYLDKMHFVGLSYLDNWNTSMSIGGFTEGARVVDMARGYSVLANGGMYSNNTCITGIDSQYEGDLYQENQPEERIFTEDTAYMVTDVLKGTLNQPYGTGYGLGLPIPAAGKTGTTNSSKDTWFCGYTKYYTTAVWVGYDTPKAMPGVYGKTYAGKIWYDFMKQCNEGLPAEDWVMPSTVAYYNVDSRGEKTSQETGKQDLFSSVAEQNARSNSKKWAEEQKMKEENARAAAEQASRDAAAQGQEQAAAGLTALIGELNALAYQDDTTQEKISQGRTMLEMLDGTEQYEALKQQFDEAAARAGSLPYEEQTVPPSQEIGPGITHEARPGEAPSASQDITSGQAPGVQPGAAPGGIEAVGPGGL</sequence>
<feature type="domain" description="Penicillin-binding protein transpeptidase" evidence="4">
    <location>
        <begin position="1"/>
        <end position="186"/>
    </location>
</feature>
<feature type="compositionally biased region" description="Low complexity" evidence="3">
    <location>
        <begin position="364"/>
        <end position="377"/>
    </location>
</feature>
<dbReference type="PANTHER" id="PTHR32282:SF33">
    <property type="entry name" value="PEPTIDOGLYCAN GLYCOSYLTRANSFERASE"/>
    <property type="match status" value="1"/>
</dbReference>
<evidence type="ECO:0000256" key="2">
    <source>
        <dbReference type="ARBA" id="ARBA00022679"/>
    </source>
</evidence>
<dbReference type="HOGENOM" id="CLU_714804_0_0_9"/>
<dbReference type="InterPro" id="IPR012338">
    <property type="entry name" value="Beta-lactam/transpept-like"/>
</dbReference>
<dbReference type="PANTHER" id="PTHR32282">
    <property type="entry name" value="BINDING PROTEIN TRANSPEPTIDASE, PUTATIVE-RELATED"/>
    <property type="match status" value="1"/>
</dbReference>
<dbReference type="AlphaFoldDB" id="D3APQ3"/>
<dbReference type="InterPro" id="IPR050396">
    <property type="entry name" value="Glycosyltr_51/Transpeptidase"/>
</dbReference>
<dbReference type="Pfam" id="PF00905">
    <property type="entry name" value="Transpeptidase"/>
    <property type="match status" value="1"/>
</dbReference>
<dbReference type="SUPFAM" id="SSF56601">
    <property type="entry name" value="beta-lactamase/transpeptidase-like"/>
    <property type="match status" value="1"/>
</dbReference>
<accession>D3APQ3</accession>
<comment type="caution">
    <text evidence="5">The sequence shown here is derived from an EMBL/GenBank/DDBJ whole genome shotgun (WGS) entry which is preliminary data.</text>
</comment>
<evidence type="ECO:0000259" key="4">
    <source>
        <dbReference type="Pfam" id="PF00905"/>
    </source>
</evidence>
<evidence type="ECO:0000256" key="1">
    <source>
        <dbReference type="ARBA" id="ARBA00022676"/>
    </source>
</evidence>
<dbReference type="GO" id="GO:0008658">
    <property type="term" value="F:penicillin binding"/>
    <property type="evidence" value="ECO:0007669"/>
    <property type="project" value="InterPro"/>
</dbReference>
<gene>
    <name evidence="5" type="ORF">CLOSTHATH_05607</name>
</gene>
<feature type="region of interest" description="Disordered" evidence="3">
    <location>
        <begin position="333"/>
        <end position="386"/>
    </location>
</feature>
<evidence type="ECO:0000313" key="6">
    <source>
        <dbReference type="Proteomes" id="UP000004968"/>
    </source>
</evidence>
<protein>
    <recommendedName>
        <fullName evidence="4">Penicillin-binding protein transpeptidase domain-containing protein</fullName>
    </recommendedName>
</protein>
<feature type="non-terminal residue" evidence="5">
    <location>
        <position position="1"/>
    </location>
</feature>
<organism evidence="5 6">
    <name type="scientific">Hungatella hathewayi DSM 13479</name>
    <dbReference type="NCBI Taxonomy" id="566550"/>
    <lineage>
        <taxon>Bacteria</taxon>
        <taxon>Bacillati</taxon>
        <taxon>Bacillota</taxon>
        <taxon>Clostridia</taxon>
        <taxon>Lachnospirales</taxon>
        <taxon>Lachnospiraceae</taxon>
        <taxon>Hungatella</taxon>
    </lineage>
</organism>